<dbReference type="PANTHER" id="PTHR18895">
    <property type="entry name" value="HEMK METHYLTRANSFERASE"/>
    <property type="match status" value="1"/>
</dbReference>
<feature type="domain" description="Methyltransferase small" evidence="6">
    <location>
        <begin position="103"/>
        <end position="192"/>
    </location>
</feature>
<dbReference type="GO" id="GO:0102559">
    <property type="term" value="F:peptide chain release factor N(5)-glutamine methyltransferase activity"/>
    <property type="evidence" value="ECO:0007669"/>
    <property type="project" value="UniProtKB-EC"/>
</dbReference>
<accession>A0ABU7GCA7</accession>
<evidence type="ECO:0000256" key="1">
    <source>
        <dbReference type="ARBA" id="ARBA00022603"/>
    </source>
</evidence>
<comment type="function">
    <text evidence="5">Methylates the class 1 translation termination release factors RF1/PrfA and RF2/PrfB on the glutamine residue of the universally conserved GGQ motif.</text>
</comment>
<dbReference type="HAMAP" id="MF_02126">
    <property type="entry name" value="RF_methyltr_PrmC"/>
    <property type="match status" value="1"/>
</dbReference>
<dbReference type="InterPro" id="IPR002052">
    <property type="entry name" value="DNA_methylase_N6_adenine_CS"/>
</dbReference>
<dbReference type="EC" id="2.1.1.297" evidence="5"/>
<dbReference type="Gene3D" id="3.40.50.150">
    <property type="entry name" value="Vaccinia Virus protein VP39"/>
    <property type="match status" value="1"/>
</dbReference>
<dbReference type="GO" id="GO:0032259">
    <property type="term" value="P:methylation"/>
    <property type="evidence" value="ECO:0007669"/>
    <property type="project" value="UniProtKB-KW"/>
</dbReference>
<dbReference type="NCBIfam" id="TIGR03534">
    <property type="entry name" value="RF_mod_PrmC"/>
    <property type="match status" value="1"/>
</dbReference>
<comment type="similarity">
    <text evidence="5">Belongs to the protein N5-glutamine methyltransferase family. PrmC subfamily.</text>
</comment>
<dbReference type="Pfam" id="PF17827">
    <property type="entry name" value="PrmC_N"/>
    <property type="match status" value="1"/>
</dbReference>
<proteinExistence type="inferred from homology"/>
<protein>
    <recommendedName>
        <fullName evidence="5">Release factor glutamine methyltransferase</fullName>
        <shortName evidence="5">RF MTase</shortName>
        <ecNumber evidence="5">2.1.1.297</ecNumber>
    </recommendedName>
    <alternativeName>
        <fullName evidence="5">N5-glutamine methyltransferase PrmC</fullName>
    </alternativeName>
    <alternativeName>
        <fullName evidence="5">Protein-(glutamine-N5) MTase PrmC</fullName>
    </alternativeName>
    <alternativeName>
        <fullName evidence="5">Protein-glutamine N-methyltransferase PrmC</fullName>
    </alternativeName>
</protein>
<keyword evidence="2 5" id="KW-0808">Transferase</keyword>
<feature type="binding site" evidence="5">
    <location>
        <begin position="114"/>
        <end position="118"/>
    </location>
    <ligand>
        <name>S-adenosyl-L-methionine</name>
        <dbReference type="ChEBI" id="CHEBI:59789"/>
    </ligand>
</feature>
<feature type="binding site" evidence="5">
    <location>
        <begin position="184"/>
        <end position="187"/>
    </location>
    <ligand>
        <name>substrate</name>
    </ligand>
</feature>
<dbReference type="InterPro" id="IPR007848">
    <property type="entry name" value="Small_mtfrase_dom"/>
</dbReference>
<dbReference type="RefSeq" id="WP_354143827.1">
    <property type="nucleotide sequence ID" value="NZ_JAZDQV010000002.1"/>
</dbReference>
<evidence type="ECO:0000256" key="2">
    <source>
        <dbReference type="ARBA" id="ARBA00022679"/>
    </source>
</evidence>
<dbReference type="Pfam" id="PF05175">
    <property type="entry name" value="MTS"/>
    <property type="match status" value="1"/>
</dbReference>
<dbReference type="Gene3D" id="1.10.8.10">
    <property type="entry name" value="DNA helicase RuvA subunit, C-terminal domain"/>
    <property type="match status" value="1"/>
</dbReference>
<evidence type="ECO:0000313" key="8">
    <source>
        <dbReference type="EMBL" id="MEE1876723.1"/>
    </source>
</evidence>
<dbReference type="InterPro" id="IPR050320">
    <property type="entry name" value="N5-glutamine_MTase"/>
</dbReference>
<feature type="binding site" evidence="5">
    <location>
        <position position="137"/>
    </location>
    <ligand>
        <name>S-adenosyl-L-methionine</name>
        <dbReference type="ChEBI" id="CHEBI:59789"/>
    </ligand>
</feature>
<reference evidence="8 9" key="1">
    <citation type="submission" date="2024-01" db="EMBL/GenBank/DDBJ databases">
        <title>The genome sequence of Erythrobacteraceae sp. strain 1XM1-14.</title>
        <authorList>
            <person name="Liu Y."/>
        </authorList>
    </citation>
    <scope>NUCLEOTIDE SEQUENCE [LARGE SCALE GENOMIC DNA]</scope>
    <source>
        <strain evidence="8 9">1XM1-14</strain>
    </source>
</reference>
<dbReference type="SUPFAM" id="SSF53335">
    <property type="entry name" value="S-adenosyl-L-methionine-dependent methyltransferases"/>
    <property type="match status" value="1"/>
</dbReference>
<gene>
    <name evidence="5 8" type="primary">prmC</name>
    <name evidence="8" type="ORF">VRS74_03350</name>
</gene>
<dbReference type="EMBL" id="JAZDQV010000002">
    <property type="protein sequence ID" value="MEE1876723.1"/>
    <property type="molecule type" value="Genomic_DNA"/>
</dbReference>
<dbReference type="InterPro" id="IPR019874">
    <property type="entry name" value="RF_methyltr_PrmC"/>
</dbReference>
<feature type="domain" description="Release factor glutamine methyltransferase N-terminal" evidence="7">
    <location>
        <begin position="5"/>
        <end position="71"/>
    </location>
</feature>
<name>A0ABU7GCA7_9SPHN</name>
<organism evidence="8 9">
    <name type="scientific">Altererythrobacter litoralis</name>
    <dbReference type="NCBI Taxonomy" id="3113904"/>
    <lineage>
        <taxon>Bacteria</taxon>
        <taxon>Pseudomonadati</taxon>
        <taxon>Pseudomonadota</taxon>
        <taxon>Alphaproteobacteria</taxon>
        <taxon>Sphingomonadales</taxon>
        <taxon>Erythrobacteraceae</taxon>
        <taxon>Altererythrobacter</taxon>
    </lineage>
</organism>
<keyword evidence="3 5" id="KW-0949">S-adenosyl-L-methionine</keyword>
<dbReference type="NCBIfam" id="TIGR00536">
    <property type="entry name" value="hemK_fam"/>
    <property type="match status" value="1"/>
</dbReference>
<evidence type="ECO:0000256" key="5">
    <source>
        <dbReference type="HAMAP-Rule" id="MF_02126"/>
    </source>
</evidence>
<feature type="binding site" evidence="5">
    <location>
        <position position="166"/>
    </location>
    <ligand>
        <name>S-adenosyl-L-methionine</name>
        <dbReference type="ChEBI" id="CHEBI:59789"/>
    </ligand>
</feature>
<dbReference type="InterPro" id="IPR029063">
    <property type="entry name" value="SAM-dependent_MTases_sf"/>
</dbReference>
<evidence type="ECO:0000256" key="4">
    <source>
        <dbReference type="ARBA" id="ARBA00048391"/>
    </source>
</evidence>
<comment type="catalytic activity">
    <reaction evidence="4 5">
        <text>L-glutaminyl-[peptide chain release factor] + S-adenosyl-L-methionine = N(5)-methyl-L-glutaminyl-[peptide chain release factor] + S-adenosyl-L-homocysteine + H(+)</text>
        <dbReference type="Rhea" id="RHEA:42896"/>
        <dbReference type="Rhea" id="RHEA-COMP:10271"/>
        <dbReference type="Rhea" id="RHEA-COMP:10272"/>
        <dbReference type="ChEBI" id="CHEBI:15378"/>
        <dbReference type="ChEBI" id="CHEBI:30011"/>
        <dbReference type="ChEBI" id="CHEBI:57856"/>
        <dbReference type="ChEBI" id="CHEBI:59789"/>
        <dbReference type="ChEBI" id="CHEBI:61891"/>
        <dbReference type="EC" id="2.1.1.297"/>
    </reaction>
</comment>
<sequence>MTVADALRAATQKLSETSDTARLDAELLMVHALGASRSDMLLRHMDANVPTCFAALVERRARHEPVAYILGEAEFYGRSFIVNPAVLIPRGDSESVVEAALEVAPIDGRVLDLGTGSGALLLTILAERPRLTGVGIDASLGALAVAAANAGRLGLGERARMQRGDWREAGWADDLGRFDHVIANPPYVETTAGLDPSVREFEPASALFAGPEGLDDYRIIIPQLRSLLTETGTAVLEIGAEQAEKVAQIAEEAGFSVTLRRDLAERPRALILT</sequence>
<dbReference type="InterPro" id="IPR004556">
    <property type="entry name" value="HemK-like"/>
</dbReference>
<comment type="caution">
    <text evidence="8">The sequence shown here is derived from an EMBL/GenBank/DDBJ whole genome shotgun (WGS) entry which is preliminary data.</text>
</comment>
<feature type="binding site" evidence="5">
    <location>
        <position position="184"/>
    </location>
    <ligand>
        <name>S-adenosyl-L-methionine</name>
        <dbReference type="ChEBI" id="CHEBI:59789"/>
    </ligand>
</feature>
<keyword evidence="9" id="KW-1185">Reference proteome</keyword>
<dbReference type="InterPro" id="IPR040758">
    <property type="entry name" value="PrmC_N"/>
</dbReference>
<dbReference type="PROSITE" id="PS00092">
    <property type="entry name" value="N6_MTASE"/>
    <property type="match status" value="1"/>
</dbReference>
<dbReference type="CDD" id="cd02440">
    <property type="entry name" value="AdoMet_MTases"/>
    <property type="match status" value="1"/>
</dbReference>
<evidence type="ECO:0000313" key="9">
    <source>
        <dbReference type="Proteomes" id="UP001343492"/>
    </source>
</evidence>
<evidence type="ECO:0000259" key="7">
    <source>
        <dbReference type="Pfam" id="PF17827"/>
    </source>
</evidence>
<keyword evidence="1 5" id="KW-0489">Methyltransferase</keyword>
<evidence type="ECO:0000259" key="6">
    <source>
        <dbReference type="Pfam" id="PF05175"/>
    </source>
</evidence>
<dbReference type="PANTHER" id="PTHR18895:SF74">
    <property type="entry name" value="MTRF1L RELEASE FACTOR GLUTAMINE METHYLTRANSFERASE"/>
    <property type="match status" value="1"/>
</dbReference>
<evidence type="ECO:0000256" key="3">
    <source>
        <dbReference type="ARBA" id="ARBA00022691"/>
    </source>
</evidence>
<dbReference type="Proteomes" id="UP001343492">
    <property type="component" value="Unassembled WGS sequence"/>
</dbReference>